<keyword evidence="2" id="KW-1185">Reference proteome</keyword>
<dbReference type="PANTHER" id="PTHR36922:SF1">
    <property type="entry name" value="DUF1993 DOMAIN-CONTAINING PROTEIN"/>
    <property type="match status" value="1"/>
</dbReference>
<dbReference type="InterPro" id="IPR034660">
    <property type="entry name" value="DinB/YfiT-like"/>
</dbReference>
<dbReference type="InterPro" id="IPR018531">
    <property type="entry name" value="DUF1993"/>
</dbReference>
<accession>A0A1Q5UNZ0</accession>
<organism evidence="1 2">
    <name type="scientific">Penicillium subrubescens</name>
    <dbReference type="NCBI Taxonomy" id="1316194"/>
    <lineage>
        <taxon>Eukaryota</taxon>
        <taxon>Fungi</taxon>
        <taxon>Dikarya</taxon>
        <taxon>Ascomycota</taxon>
        <taxon>Pezizomycotina</taxon>
        <taxon>Eurotiomycetes</taxon>
        <taxon>Eurotiomycetidae</taxon>
        <taxon>Eurotiales</taxon>
        <taxon>Aspergillaceae</taxon>
        <taxon>Penicillium</taxon>
    </lineage>
</organism>
<evidence type="ECO:0000313" key="2">
    <source>
        <dbReference type="Proteomes" id="UP000186955"/>
    </source>
</evidence>
<protein>
    <submittedName>
        <fullName evidence="1">Uncharacterized protein</fullName>
    </submittedName>
</protein>
<comment type="caution">
    <text evidence="1">The sequence shown here is derived from an EMBL/GenBank/DDBJ whole genome shotgun (WGS) entry which is preliminary data.</text>
</comment>
<dbReference type="PANTHER" id="PTHR36922">
    <property type="entry name" value="BLL2446 PROTEIN"/>
    <property type="match status" value="1"/>
</dbReference>
<dbReference type="EMBL" id="MNBE01000107">
    <property type="protein sequence ID" value="OKP14191.1"/>
    <property type="molecule type" value="Genomic_DNA"/>
</dbReference>
<proteinExistence type="predicted"/>
<reference evidence="1 2" key="1">
    <citation type="submission" date="2016-10" db="EMBL/GenBank/DDBJ databases">
        <title>Genome sequence of the ascomycete fungus Penicillium subrubescens.</title>
        <authorList>
            <person name="De Vries R.P."/>
            <person name="Peng M."/>
            <person name="Dilokpimol A."/>
            <person name="Hilden K."/>
            <person name="Makela M.R."/>
            <person name="Grigoriev I."/>
            <person name="Riley R."/>
            <person name="Granchi Z."/>
        </authorList>
    </citation>
    <scope>NUCLEOTIDE SEQUENCE [LARGE SCALE GENOMIC DNA]</scope>
    <source>
        <strain evidence="1 2">CBS 132785</strain>
    </source>
</reference>
<name>A0A1Q5UNZ0_9EURO</name>
<dbReference type="Proteomes" id="UP000186955">
    <property type="component" value="Unassembled WGS sequence"/>
</dbReference>
<dbReference type="STRING" id="1316194.A0A1Q5UNZ0"/>
<dbReference type="AlphaFoldDB" id="A0A1Q5UNZ0"/>
<dbReference type="SUPFAM" id="SSF109854">
    <property type="entry name" value="DinB/YfiT-like putative metalloenzymes"/>
    <property type="match status" value="1"/>
</dbReference>
<dbReference type="Pfam" id="PF09351">
    <property type="entry name" value="DUF1993"/>
    <property type="match status" value="1"/>
</dbReference>
<gene>
    <name evidence="1" type="ORF">PENSUB_104</name>
</gene>
<sequence length="211" mass="23410">MTSTHTFYDGTIPVLQSLLRTLTHILQKASNDPSPAKTEATFFSARLTPDMYPLPDQIRIATQFSENLVARLTNREPVKFEGSPTTFAQSYERINTVLKSLDEADKETVNGLADVLKPTQLGPEIVVDMSCAGEIDKANSEFKLNDDELQIFKDILDREVMKDTLAVHSPGEGENSAKEIKKSEYLALSNVSNNTVDKMLKKLGKDKSTLS</sequence>
<dbReference type="Gene3D" id="1.20.120.450">
    <property type="entry name" value="dinb family like domain"/>
    <property type="match status" value="1"/>
</dbReference>
<evidence type="ECO:0000313" key="1">
    <source>
        <dbReference type="EMBL" id="OKP14191.1"/>
    </source>
</evidence>